<dbReference type="RefSeq" id="WP_003938925.1">
    <property type="nucleotide sequence ID" value="NZ_AOEX01000095.1"/>
</dbReference>
<dbReference type="Proteomes" id="UP000011731">
    <property type="component" value="Unassembled WGS sequence"/>
</dbReference>
<proteinExistence type="inferred from homology"/>
<sequence length="302" mass="31871">MSDSPVITVDVDGTLGADGAAVWAAAIAHRHGWGLRLVHTLPEALYLMSDIEVMRQGPAVARTRSGGESILDHAAELVRARFSGLEIGTELLLGPPEAALAAAGSRARMIVLAHERGGLVDRLLGSPVLEVVKRASCPVTFWCGTPGQLPDRRPVVLGVDGSALGDTALVEAFEFASLFGAPLTAVHTWSVQSDAGGVTNPLLLDTDVLADDAKSRLTAYLATLRELFADVPVIEVVTQDEPARALLRAADGAQLLVVGTHGRGRIAGAFYGSVSRHLLRHSPCPTMLCRPSSHSQTLRARH</sequence>
<comment type="caution">
    <text evidence="3">The sequence shown here is derived from an EMBL/GenBank/DDBJ whole genome shotgun (WGS) entry which is preliminary data.</text>
</comment>
<dbReference type="PATRIC" id="fig|1278076.4.peg.4989"/>
<dbReference type="PANTHER" id="PTHR46268:SF6">
    <property type="entry name" value="UNIVERSAL STRESS PROTEIN UP12"/>
    <property type="match status" value="1"/>
</dbReference>
<dbReference type="Gene3D" id="3.40.50.620">
    <property type="entry name" value="HUPs"/>
    <property type="match status" value="2"/>
</dbReference>
<dbReference type="Pfam" id="PF00582">
    <property type="entry name" value="Usp"/>
    <property type="match status" value="2"/>
</dbReference>
<accession>M2YX18</accession>
<dbReference type="InterPro" id="IPR014729">
    <property type="entry name" value="Rossmann-like_a/b/a_fold"/>
</dbReference>
<feature type="domain" description="UspA" evidence="2">
    <location>
        <begin position="7"/>
        <end position="140"/>
    </location>
</feature>
<dbReference type="InterPro" id="IPR006016">
    <property type="entry name" value="UspA"/>
</dbReference>
<organism evidence="3 4">
    <name type="scientific">Rhodococcus ruber BKS 20-38</name>
    <dbReference type="NCBI Taxonomy" id="1278076"/>
    <lineage>
        <taxon>Bacteria</taxon>
        <taxon>Bacillati</taxon>
        <taxon>Actinomycetota</taxon>
        <taxon>Actinomycetes</taxon>
        <taxon>Mycobacteriales</taxon>
        <taxon>Nocardiaceae</taxon>
        <taxon>Rhodococcus</taxon>
    </lineage>
</organism>
<evidence type="ECO:0000313" key="3">
    <source>
        <dbReference type="EMBL" id="EME53268.1"/>
    </source>
</evidence>
<dbReference type="SUPFAM" id="SSF52402">
    <property type="entry name" value="Adenine nucleotide alpha hydrolases-like"/>
    <property type="match status" value="2"/>
</dbReference>
<dbReference type="PANTHER" id="PTHR46268">
    <property type="entry name" value="STRESS RESPONSE PROTEIN NHAX"/>
    <property type="match status" value="1"/>
</dbReference>
<evidence type="ECO:0000259" key="2">
    <source>
        <dbReference type="Pfam" id="PF00582"/>
    </source>
</evidence>
<gene>
    <name evidence="3" type="ORF">G352_24321</name>
</gene>
<evidence type="ECO:0000256" key="1">
    <source>
        <dbReference type="ARBA" id="ARBA00008791"/>
    </source>
</evidence>
<name>M2YX18_9NOCA</name>
<keyword evidence="4" id="KW-1185">Reference proteome</keyword>
<feature type="domain" description="UspA" evidence="2">
    <location>
        <begin position="153"/>
        <end position="290"/>
    </location>
</feature>
<comment type="similarity">
    <text evidence="1">Belongs to the universal stress protein A family.</text>
</comment>
<evidence type="ECO:0000313" key="4">
    <source>
        <dbReference type="Proteomes" id="UP000011731"/>
    </source>
</evidence>
<dbReference type="InterPro" id="IPR006015">
    <property type="entry name" value="Universal_stress_UspA"/>
</dbReference>
<reference evidence="3 4" key="1">
    <citation type="journal article" date="2013" name="Genome Announc.">
        <title>Draft Genome Sequence of Rhodococcus ruber Strain BKS 20-38.</title>
        <authorList>
            <person name="Bala M."/>
            <person name="Kumar S."/>
            <person name="Raghava G.P."/>
            <person name="Mayilraj S."/>
        </authorList>
    </citation>
    <scope>NUCLEOTIDE SEQUENCE [LARGE SCALE GENOMIC DNA]</scope>
    <source>
        <strain evidence="3 4">BKS 20-38</strain>
    </source>
</reference>
<dbReference type="EMBL" id="AOEX01000095">
    <property type="protein sequence ID" value="EME53268.1"/>
    <property type="molecule type" value="Genomic_DNA"/>
</dbReference>
<protein>
    <submittedName>
        <fullName evidence="3">Usp family protein</fullName>
    </submittedName>
</protein>
<dbReference type="AlphaFoldDB" id="M2YX18"/>
<dbReference type="PRINTS" id="PR01438">
    <property type="entry name" value="UNVRSLSTRESS"/>
</dbReference>